<dbReference type="InterPro" id="IPR041507">
    <property type="entry name" value="UCH_C"/>
</dbReference>
<dbReference type="GO" id="GO:0006511">
    <property type="term" value="P:ubiquitin-dependent protein catabolic process"/>
    <property type="evidence" value="ECO:0007669"/>
    <property type="project" value="UniProtKB-UniRule"/>
</dbReference>
<feature type="region of interest" description="Disordered" evidence="12">
    <location>
        <begin position="181"/>
        <end position="209"/>
    </location>
</feature>
<keyword evidence="3 7" id="KW-0645">Protease</keyword>
<feature type="region of interest" description="Disordered" evidence="12">
    <location>
        <begin position="1"/>
        <end position="30"/>
    </location>
</feature>
<dbReference type="PANTHER" id="PTHR10589">
    <property type="entry name" value="UBIQUITIN CARBOXYL-TERMINAL HYDROLASE"/>
    <property type="match status" value="1"/>
</dbReference>
<protein>
    <recommendedName>
        <fullName evidence="7 11">Ubiquitin carboxyl-terminal hydrolase</fullName>
        <ecNumber evidence="7 11">3.4.19.12</ecNumber>
    </recommendedName>
</protein>
<evidence type="ECO:0000259" key="13">
    <source>
        <dbReference type="PROSITE" id="PS52048"/>
    </source>
</evidence>
<sequence>MEENSVINGASTRSSQIASEDGPHVPRPNQLDVQVGDVLQASPWATLESDPGVFTELAEKLGIKGIQVEELFGLQEEFFGPLKPIYGLIFLFQWRSSDTEECDLEGEVPEGLMFMNQVVNNACATQALLSIALNCDFLDIGDELTRFKEFTKDFSPAMKGLTLSNSHVLRTAHNSFSRQTDMPVLDYPVPKSSPRKRKRKRNGDDDEDEDNGFHFISYVPFKGNVWEIDGLKRVPKALGSIPAGCDWVDVVQPAIQERMQCYANEAIQFNLMAVVKDRLLTLQIQLEEQRTASAPTRATELAIADEHRRREEYRAENQRRRFNYTPFIKKFLEMLMEKGLVDDILFPS</sequence>
<dbReference type="InterPro" id="IPR001578">
    <property type="entry name" value="Peptidase_C12_UCH"/>
</dbReference>
<comment type="similarity">
    <text evidence="2 7 10 11">Belongs to the peptidase C12 family.</text>
</comment>
<evidence type="ECO:0000256" key="5">
    <source>
        <dbReference type="ARBA" id="ARBA00022801"/>
    </source>
</evidence>
<feature type="site" description="Transition state stabilizer" evidence="10">
    <location>
        <position position="117"/>
    </location>
</feature>
<dbReference type="Gene3D" id="3.40.532.10">
    <property type="entry name" value="Peptidase C12, ubiquitin carboxyl-terminal hydrolase"/>
    <property type="match status" value="1"/>
</dbReference>
<name>A0A507DW46_9FUNG</name>
<evidence type="ECO:0000256" key="12">
    <source>
        <dbReference type="SAM" id="MobiDB-lite"/>
    </source>
</evidence>
<dbReference type="GO" id="GO:0004843">
    <property type="term" value="F:cysteine-type deubiquitinase activity"/>
    <property type="evidence" value="ECO:0007669"/>
    <property type="project" value="UniProtKB-UniRule"/>
</dbReference>
<dbReference type="InterPro" id="IPR017390">
    <property type="entry name" value="Ubiquitinyl_hydrolase_UCH37"/>
</dbReference>
<dbReference type="PANTHER" id="PTHR10589:SF16">
    <property type="entry name" value="UBIQUITIN CARBOXYL-TERMINAL HYDROLASE ISOZYME L5"/>
    <property type="match status" value="1"/>
</dbReference>
<accession>A0A507DW46</accession>
<dbReference type="STRING" id="109895.A0A507DW46"/>
<comment type="caution">
    <text evidence="14">The sequence shown here is derived from an EMBL/GenBank/DDBJ whole genome shotgun (WGS) entry which is preliminary data.</text>
</comment>
<dbReference type="Pfam" id="PF18031">
    <property type="entry name" value="UCH_C"/>
    <property type="match status" value="1"/>
</dbReference>
<dbReference type="GO" id="GO:0005737">
    <property type="term" value="C:cytoplasm"/>
    <property type="evidence" value="ECO:0007669"/>
    <property type="project" value="TreeGrafter"/>
</dbReference>
<keyword evidence="5 7" id="KW-0378">Hydrolase</keyword>
<evidence type="ECO:0000256" key="11">
    <source>
        <dbReference type="RuleBase" id="RU361215"/>
    </source>
</evidence>
<dbReference type="CDD" id="cd09617">
    <property type="entry name" value="Peptidase_C12_UCH37_BAP1"/>
    <property type="match status" value="1"/>
</dbReference>
<evidence type="ECO:0000256" key="3">
    <source>
        <dbReference type="ARBA" id="ARBA00022670"/>
    </source>
</evidence>
<keyword evidence="15" id="KW-1185">Reference proteome</keyword>
<dbReference type="PRINTS" id="PR00707">
    <property type="entry name" value="UBCTHYDRLASE"/>
</dbReference>
<evidence type="ECO:0000256" key="7">
    <source>
        <dbReference type="PIRNR" id="PIRNR038120"/>
    </source>
</evidence>
<dbReference type="AlphaFoldDB" id="A0A507DW46"/>
<evidence type="ECO:0000256" key="4">
    <source>
        <dbReference type="ARBA" id="ARBA00022786"/>
    </source>
</evidence>
<evidence type="ECO:0000313" key="15">
    <source>
        <dbReference type="Proteomes" id="UP000318582"/>
    </source>
</evidence>
<organism evidence="14 15">
    <name type="scientific">Powellomyces hirtus</name>
    <dbReference type="NCBI Taxonomy" id="109895"/>
    <lineage>
        <taxon>Eukaryota</taxon>
        <taxon>Fungi</taxon>
        <taxon>Fungi incertae sedis</taxon>
        <taxon>Chytridiomycota</taxon>
        <taxon>Chytridiomycota incertae sedis</taxon>
        <taxon>Chytridiomycetes</taxon>
        <taxon>Spizellomycetales</taxon>
        <taxon>Powellomycetaceae</taxon>
        <taxon>Powellomyces</taxon>
    </lineage>
</organism>
<evidence type="ECO:0000313" key="14">
    <source>
        <dbReference type="EMBL" id="TPX55944.1"/>
    </source>
</evidence>
<dbReference type="Pfam" id="PF01088">
    <property type="entry name" value="Peptidase_C12"/>
    <property type="match status" value="1"/>
</dbReference>
<evidence type="ECO:0000256" key="10">
    <source>
        <dbReference type="PROSITE-ProRule" id="PRU01393"/>
    </source>
</evidence>
<feature type="site" description="Important for enzyme activity" evidence="9 10">
    <location>
        <position position="229"/>
    </location>
</feature>
<dbReference type="Proteomes" id="UP000318582">
    <property type="component" value="Unassembled WGS sequence"/>
</dbReference>
<dbReference type="PROSITE" id="PS52048">
    <property type="entry name" value="UCH_DOMAIN"/>
    <property type="match status" value="1"/>
</dbReference>
<dbReference type="SUPFAM" id="SSF54001">
    <property type="entry name" value="Cysteine proteinases"/>
    <property type="match status" value="1"/>
</dbReference>
<evidence type="ECO:0000256" key="2">
    <source>
        <dbReference type="ARBA" id="ARBA00009326"/>
    </source>
</evidence>
<evidence type="ECO:0000256" key="9">
    <source>
        <dbReference type="PIRSR" id="PIRSR038120-2"/>
    </source>
</evidence>
<dbReference type="GO" id="GO:0016579">
    <property type="term" value="P:protein deubiquitination"/>
    <property type="evidence" value="ECO:0007669"/>
    <property type="project" value="InterPro"/>
</dbReference>
<proteinExistence type="inferred from homology"/>
<feature type="compositionally biased region" description="Polar residues" evidence="12">
    <location>
        <begin position="1"/>
        <end position="18"/>
    </location>
</feature>
<evidence type="ECO:0000256" key="6">
    <source>
        <dbReference type="ARBA" id="ARBA00022807"/>
    </source>
</evidence>
<feature type="active site" description="Nucleophile" evidence="8 10">
    <location>
        <position position="123"/>
    </location>
</feature>
<dbReference type="EC" id="3.4.19.12" evidence="7 11"/>
<reference evidence="14 15" key="1">
    <citation type="journal article" date="2019" name="Sci. Rep.">
        <title>Comparative genomics of chytrid fungi reveal insights into the obligate biotrophic and pathogenic lifestyle of Synchytrium endobioticum.</title>
        <authorList>
            <person name="van de Vossenberg B.T.L.H."/>
            <person name="Warris S."/>
            <person name="Nguyen H.D.T."/>
            <person name="van Gent-Pelzer M.P.E."/>
            <person name="Joly D.L."/>
            <person name="van de Geest H.C."/>
            <person name="Bonants P.J.M."/>
            <person name="Smith D.S."/>
            <person name="Levesque C.A."/>
            <person name="van der Lee T.A.J."/>
        </authorList>
    </citation>
    <scope>NUCLEOTIDE SEQUENCE [LARGE SCALE GENOMIC DNA]</scope>
    <source>
        <strain evidence="14 15">CBS 809.83</strain>
    </source>
</reference>
<evidence type="ECO:0000256" key="8">
    <source>
        <dbReference type="PIRSR" id="PIRSR038120-1"/>
    </source>
</evidence>
<keyword evidence="4 7" id="KW-0833">Ubl conjugation pathway</keyword>
<dbReference type="EMBL" id="QEAQ01000090">
    <property type="protein sequence ID" value="TPX55944.1"/>
    <property type="molecule type" value="Genomic_DNA"/>
</dbReference>
<dbReference type="InterPro" id="IPR036959">
    <property type="entry name" value="Peptidase_C12_UCH_sf"/>
</dbReference>
<comment type="catalytic activity">
    <reaction evidence="1 7 10 11">
        <text>Thiol-dependent hydrolysis of ester, thioester, amide, peptide and isopeptide bonds formed by the C-terminal Gly of ubiquitin (a 76-residue protein attached to proteins as an intracellular targeting signal).</text>
        <dbReference type="EC" id="3.4.19.12"/>
    </reaction>
</comment>
<evidence type="ECO:0000256" key="1">
    <source>
        <dbReference type="ARBA" id="ARBA00000707"/>
    </source>
</evidence>
<feature type="domain" description="UCH catalytic" evidence="13">
    <location>
        <begin position="43"/>
        <end position="276"/>
    </location>
</feature>
<dbReference type="InterPro" id="IPR038765">
    <property type="entry name" value="Papain-like_cys_pep_sf"/>
</dbReference>
<dbReference type="FunFam" id="3.40.532.10:FF:000010">
    <property type="entry name" value="Ubiquitin carboxyl-terminal hydrolase"/>
    <property type="match status" value="1"/>
</dbReference>
<keyword evidence="6 7" id="KW-0788">Thiol protease</keyword>
<gene>
    <name evidence="14" type="ORF">PhCBS80983_g04915</name>
</gene>
<feature type="active site" description="Proton donor" evidence="8 10">
    <location>
        <position position="214"/>
    </location>
</feature>
<dbReference type="PIRSF" id="PIRSF038120">
    <property type="entry name" value="Ubiquitinyl_hydrolase_UCH37"/>
    <property type="match status" value="1"/>
</dbReference>